<gene>
    <name evidence="1" type="ORF">CPB83DRAFT_733998</name>
</gene>
<protein>
    <submittedName>
        <fullName evidence="1">Uncharacterized protein</fullName>
    </submittedName>
</protein>
<accession>A0A9P6E3T4</accession>
<organism evidence="1 2">
    <name type="scientific">Crepidotus variabilis</name>
    <dbReference type="NCBI Taxonomy" id="179855"/>
    <lineage>
        <taxon>Eukaryota</taxon>
        <taxon>Fungi</taxon>
        <taxon>Dikarya</taxon>
        <taxon>Basidiomycota</taxon>
        <taxon>Agaricomycotina</taxon>
        <taxon>Agaricomycetes</taxon>
        <taxon>Agaricomycetidae</taxon>
        <taxon>Agaricales</taxon>
        <taxon>Agaricineae</taxon>
        <taxon>Crepidotaceae</taxon>
        <taxon>Crepidotus</taxon>
    </lineage>
</organism>
<reference evidence="1" key="1">
    <citation type="submission" date="2020-11" db="EMBL/GenBank/DDBJ databases">
        <authorList>
            <consortium name="DOE Joint Genome Institute"/>
            <person name="Ahrendt S."/>
            <person name="Riley R."/>
            <person name="Andreopoulos W."/>
            <person name="Labutti K."/>
            <person name="Pangilinan J."/>
            <person name="Ruiz-Duenas F.J."/>
            <person name="Barrasa J.M."/>
            <person name="Sanchez-Garcia M."/>
            <person name="Camarero S."/>
            <person name="Miyauchi S."/>
            <person name="Serrano A."/>
            <person name="Linde D."/>
            <person name="Babiker R."/>
            <person name="Drula E."/>
            <person name="Ayuso-Fernandez I."/>
            <person name="Pacheco R."/>
            <person name="Padilla G."/>
            <person name="Ferreira P."/>
            <person name="Barriuso J."/>
            <person name="Kellner H."/>
            <person name="Castanera R."/>
            <person name="Alfaro M."/>
            <person name="Ramirez L."/>
            <person name="Pisabarro A.G."/>
            <person name="Kuo A."/>
            <person name="Tritt A."/>
            <person name="Lipzen A."/>
            <person name="He G."/>
            <person name="Yan M."/>
            <person name="Ng V."/>
            <person name="Cullen D."/>
            <person name="Martin F."/>
            <person name="Rosso M.-N."/>
            <person name="Henrissat B."/>
            <person name="Hibbett D."/>
            <person name="Martinez A.T."/>
            <person name="Grigoriev I.V."/>
        </authorList>
    </citation>
    <scope>NUCLEOTIDE SEQUENCE</scope>
    <source>
        <strain evidence="1">CBS 506.95</strain>
    </source>
</reference>
<keyword evidence="2" id="KW-1185">Reference proteome</keyword>
<comment type="caution">
    <text evidence="1">The sequence shown here is derived from an EMBL/GenBank/DDBJ whole genome shotgun (WGS) entry which is preliminary data.</text>
</comment>
<evidence type="ECO:0000313" key="2">
    <source>
        <dbReference type="Proteomes" id="UP000807306"/>
    </source>
</evidence>
<sequence>DMNYMASLIHARPKIYLNEIQEELLVNREIDICIATLSRALRNWQISHKQVASAALEWNELLRAIWQAEYGDIPAEYCVWLDEAGIDDKTNLHPTG</sequence>
<feature type="non-terminal residue" evidence="1">
    <location>
        <position position="96"/>
    </location>
</feature>
<evidence type="ECO:0000313" key="1">
    <source>
        <dbReference type="EMBL" id="KAF9521949.1"/>
    </source>
</evidence>
<dbReference type="Proteomes" id="UP000807306">
    <property type="component" value="Unassembled WGS sequence"/>
</dbReference>
<proteinExistence type="predicted"/>
<dbReference type="AlphaFoldDB" id="A0A9P6E3T4"/>
<dbReference type="OrthoDB" id="3264182at2759"/>
<feature type="non-terminal residue" evidence="1">
    <location>
        <position position="1"/>
    </location>
</feature>
<name>A0A9P6E3T4_9AGAR</name>
<dbReference type="EMBL" id="MU157971">
    <property type="protein sequence ID" value="KAF9521949.1"/>
    <property type="molecule type" value="Genomic_DNA"/>
</dbReference>